<evidence type="ECO:0000313" key="1">
    <source>
        <dbReference type="EMBL" id="QDO90846.1"/>
    </source>
</evidence>
<protein>
    <submittedName>
        <fullName evidence="1">Uncharacterized protein</fullName>
    </submittedName>
</protein>
<reference evidence="1 2" key="1">
    <citation type="submission" date="2019-07" db="EMBL/GenBank/DDBJ databases">
        <title>Genome assembly of a nasal isolate of Dolosigranulum pigrum from a chronic sinusitis patient.</title>
        <authorList>
            <person name="Baig S."/>
            <person name="Overballe-Petersen S."/>
            <person name="Kaspar U."/>
            <person name="Rendboe A."/>
            <person name="de Man T."/>
            <person name="Liu C."/>
            <person name="Price L.B."/>
            <person name="Stegger M."/>
            <person name="Becker K."/>
            <person name="Skytt Andersen P."/>
        </authorList>
    </citation>
    <scope>NUCLEOTIDE SEQUENCE [LARGE SCALE GENOMIC DNA]</scope>
    <source>
        <strain evidence="1 2">83VPs-KB5</strain>
    </source>
</reference>
<dbReference type="KEGG" id="dpm:FNV33_01790"/>
<sequence>MSKIQVGKYTLSSSDQVVAFYDEKQSRITYLTEIYDEVYLVIECAQDELIFYPRYNVQIKQLDEHHFYIDVASNPDVPPSLNWLK</sequence>
<dbReference type="Proteomes" id="UP000315953">
    <property type="component" value="Chromosome"/>
</dbReference>
<dbReference type="EMBL" id="CP041626">
    <property type="protein sequence ID" value="QDO90846.1"/>
    <property type="molecule type" value="Genomic_DNA"/>
</dbReference>
<dbReference type="AlphaFoldDB" id="A0A328KA75"/>
<accession>A0A328KA75</accession>
<gene>
    <name evidence="1" type="ORF">FNV33_01790</name>
</gene>
<organism evidence="1 2">
    <name type="scientific">Dolosigranulum pigrum</name>
    <dbReference type="NCBI Taxonomy" id="29394"/>
    <lineage>
        <taxon>Bacteria</taxon>
        <taxon>Bacillati</taxon>
        <taxon>Bacillota</taxon>
        <taxon>Bacilli</taxon>
        <taxon>Lactobacillales</taxon>
        <taxon>Carnobacteriaceae</taxon>
        <taxon>Dolosigranulum</taxon>
    </lineage>
</organism>
<name>A0A328KA75_9LACT</name>
<evidence type="ECO:0000313" key="2">
    <source>
        <dbReference type="Proteomes" id="UP000315953"/>
    </source>
</evidence>
<dbReference type="RefSeq" id="WP_112767366.1">
    <property type="nucleotide sequence ID" value="NZ_CP040414.1"/>
</dbReference>
<proteinExistence type="predicted"/>